<evidence type="ECO:0000256" key="4">
    <source>
        <dbReference type="ARBA" id="ARBA00022679"/>
    </source>
</evidence>
<evidence type="ECO:0000256" key="3">
    <source>
        <dbReference type="ARBA" id="ARBA00022475"/>
    </source>
</evidence>
<evidence type="ECO:0000256" key="2">
    <source>
        <dbReference type="ARBA" id="ARBA00010323"/>
    </source>
</evidence>
<sequence length="495" mass="56757">MLFNSHVFILLFLPLTLIIFFGLAKFRLTLAAMIWLVATSLFFYAYWNVAYLPLLVISILTNFFIGRTLSRTEHGSQQAKLLLISGVCINLGFIGYYKYAGFLAQSMNGILNTDLPVPNIVLPLAISFYTFTQIAYLVDAYRGETKKYGVLEYSLFVSFFPQLIAGPILRHDELIPQFWQKRKFIFSDRNFARGLTLFTLGLSKKMLIADRLSPWVADVFDHASQVSFVEAWVGALCYTLQLYFDFSGYSDMAIGLGWMFNIELPINFDSPYKATSIADFWRRWHITLSNFLRDYLYIPLGGNRKGELRRNLNLMITMFLGGLWHGAGWTFVVWGGLHGLYLVIDRQWQRLRIKLPWFLAWFITFFAVVMSWILFRSTSFQDAAFMIQSVTGMKGIVLPGKFESLLSWLTPLGVEFKGQEVLSALPYLPGTDATTLGINLGTIIALLALVIWCPNTQEIMEKFQPKWWWAVGAGTMVFVCLLSLNQVSEFLYFQF</sequence>
<feature type="transmembrane region" description="Helical" evidence="10">
    <location>
        <begin position="467"/>
        <end position="487"/>
    </location>
</feature>
<protein>
    <submittedName>
        <fullName evidence="11">MBOAT family protein</fullName>
    </submittedName>
</protein>
<evidence type="ECO:0000256" key="8">
    <source>
        <dbReference type="ARBA" id="ARBA00023315"/>
    </source>
</evidence>
<feature type="transmembrane region" description="Helical" evidence="10">
    <location>
        <begin position="150"/>
        <end position="169"/>
    </location>
</feature>
<proteinExistence type="inferred from homology"/>
<feature type="transmembrane region" description="Helical" evidence="10">
    <location>
        <begin position="81"/>
        <end position="100"/>
    </location>
</feature>
<keyword evidence="3 9" id="KW-1003">Cell membrane</keyword>
<evidence type="ECO:0000313" key="11">
    <source>
        <dbReference type="EMBL" id="MDJ1169426.1"/>
    </source>
</evidence>
<dbReference type="Pfam" id="PF03062">
    <property type="entry name" value="MBOAT"/>
    <property type="match status" value="1"/>
</dbReference>
<dbReference type="PANTHER" id="PTHR13285:SF23">
    <property type="entry name" value="TEICHOIC ACID D-ALANYLTRANSFERASE"/>
    <property type="match status" value="1"/>
</dbReference>
<evidence type="ECO:0000256" key="1">
    <source>
        <dbReference type="ARBA" id="ARBA00004651"/>
    </source>
</evidence>
<gene>
    <name evidence="11" type="ORF">PMG71_08310</name>
</gene>
<feature type="transmembrane region" description="Helical" evidence="10">
    <location>
        <begin position="120"/>
        <end position="138"/>
    </location>
</feature>
<comment type="caution">
    <text evidence="11">The sequence shown here is derived from an EMBL/GenBank/DDBJ whole genome shotgun (WGS) entry which is preliminary data.</text>
</comment>
<dbReference type="RefSeq" id="WP_283753184.1">
    <property type="nucleotide sequence ID" value="NZ_JAQOSP010000059.1"/>
</dbReference>
<evidence type="ECO:0000256" key="5">
    <source>
        <dbReference type="ARBA" id="ARBA00022692"/>
    </source>
</evidence>
<evidence type="ECO:0000256" key="7">
    <source>
        <dbReference type="ARBA" id="ARBA00023136"/>
    </source>
</evidence>
<keyword evidence="5 10" id="KW-0812">Transmembrane</keyword>
<dbReference type="EMBL" id="JAQOSP010000059">
    <property type="protein sequence ID" value="MDJ1169426.1"/>
    <property type="molecule type" value="Genomic_DNA"/>
</dbReference>
<feature type="transmembrane region" description="Helical" evidence="10">
    <location>
        <begin position="436"/>
        <end position="455"/>
    </location>
</feature>
<evidence type="ECO:0000313" key="12">
    <source>
        <dbReference type="Proteomes" id="UP001235303"/>
    </source>
</evidence>
<feature type="transmembrane region" description="Helical" evidence="10">
    <location>
        <begin position="355"/>
        <end position="375"/>
    </location>
</feature>
<keyword evidence="8 9" id="KW-0012">Acyltransferase</keyword>
<dbReference type="InterPro" id="IPR051085">
    <property type="entry name" value="MB_O-acyltransferase"/>
</dbReference>
<keyword evidence="12" id="KW-1185">Reference proteome</keyword>
<dbReference type="Proteomes" id="UP001235303">
    <property type="component" value="Unassembled WGS sequence"/>
</dbReference>
<dbReference type="InterPro" id="IPR024194">
    <property type="entry name" value="Ac/AlaTfrase_AlgI/DltB"/>
</dbReference>
<keyword evidence="7 9" id="KW-0472">Membrane</keyword>
<dbReference type="PIRSF" id="PIRSF016636">
    <property type="entry name" value="AlgI_DltB"/>
    <property type="match status" value="1"/>
</dbReference>
<keyword evidence="4 9" id="KW-0808">Transferase</keyword>
<reference evidence="11 12" key="1">
    <citation type="submission" date="2023-01" db="EMBL/GenBank/DDBJ databases">
        <title>Novel diversity within Roseofilum (Cyanobacteria; Desertifilaceae) from marine benthic mats with descriptions of four novel species.</title>
        <authorList>
            <person name="Wang Y."/>
            <person name="Berthold D.E."/>
            <person name="Hu J."/>
            <person name="Lefler F.W."/>
            <person name="Laughinghouse H.D. IV."/>
        </authorList>
    </citation>
    <scope>NUCLEOTIDE SEQUENCE [LARGE SCALE GENOMIC DNA]</scope>
    <source>
        <strain evidence="11 12">BLCC-M154</strain>
    </source>
</reference>
<dbReference type="PANTHER" id="PTHR13285">
    <property type="entry name" value="ACYLTRANSFERASE"/>
    <property type="match status" value="1"/>
</dbReference>
<organism evidence="11 12">
    <name type="scientific">Roseofilum acuticapitatum BLCC-M154</name>
    <dbReference type="NCBI Taxonomy" id="3022444"/>
    <lineage>
        <taxon>Bacteria</taxon>
        <taxon>Bacillati</taxon>
        <taxon>Cyanobacteriota</taxon>
        <taxon>Cyanophyceae</taxon>
        <taxon>Desertifilales</taxon>
        <taxon>Desertifilaceae</taxon>
        <taxon>Roseofilum</taxon>
        <taxon>Roseofilum acuticapitatum</taxon>
    </lineage>
</organism>
<feature type="transmembrane region" description="Helical" evidence="10">
    <location>
        <begin position="322"/>
        <end position="343"/>
    </location>
</feature>
<name>A0ABT7AR95_9CYAN</name>
<feature type="transmembrane region" description="Helical" evidence="10">
    <location>
        <begin position="51"/>
        <end position="69"/>
    </location>
</feature>
<evidence type="ECO:0000256" key="10">
    <source>
        <dbReference type="SAM" id="Phobius"/>
    </source>
</evidence>
<accession>A0ABT7AR95</accession>
<dbReference type="InterPro" id="IPR028362">
    <property type="entry name" value="AlgI"/>
</dbReference>
<feature type="transmembrane region" description="Helical" evidence="10">
    <location>
        <begin position="6"/>
        <end position="23"/>
    </location>
</feature>
<dbReference type="InterPro" id="IPR004299">
    <property type="entry name" value="MBOAT_fam"/>
</dbReference>
<keyword evidence="6 10" id="KW-1133">Transmembrane helix</keyword>
<evidence type="ECO:0000256" key="6">
    <source>
        <dbReference type="ARBA" id="ARBA00022989"/>
    </source>
</evidence>
<comment type="subcellular location">
    <subcellularLocation>
        <location evidence="1">Cell membrane</location>
        <topology evidence="1">Multi-pass membrane protein</topology>
    </subcellularLocation>
</comment>
<comment type="similarity">
    <text evidence="2 9">Belongs to the membrane-bound acyltransferase family.</text>
</comment>
<dbReference type="PIRSF" id="PIRSF500217">
    <property type="entry name" value="AlgI"/>
    <property type="match status" value="1"/>
</dbReference>
<evidence type="ECO:0000256" key="9">
    <source>
        <dbReference type="PIRNR" id="PIRNR016636"/>
    </source>
</evidence>